<feature type="domain" description="C-type lectin" evidence="1">
    <location>
        <begin position="42"/>
        <end position="147"/>
    </location>
</feature>
<dbReference type="InterPro" id="IPR001304">
    <property type="entry name" value="C-type_lectin-like"/>
</dbReference>
<dbReference type="AlphaFoldDB" id="A0A3B5LQG7"/>
<dbReference type="Proteomes" id="UP000261380">
    <property type="component" value="Unplaced"/>
</dbReference>
<keyword evidence="3" id="KW-1185">Reference proteome</keyword>
<dbReference type="PANTHER" id="PTHR45784">
    <property type="entry name" value="C-TYPE LECTIN DOMAIN FAMILY 20 MEMBER A-RELATED"/>
    <property type="match status" value="1"/>
</dbReference>
<dbReference type="PANTHER" id="PTHR45784:SF3">
    <property type="entry name" value="C-TYPE LECTIN DOMAIN FAMILY 4 MEMBER K-LIKE-RELATED"/>
    <property type="match status" value="1"/>
</dbReference>
<dbReference type="SMART" id="SM00034">
    <property type="entry name" value="CLECT"/>
    <property type="match status" value="1"/>
</dbReference>
<dbReference type="SUPFAM" id="SSF56436">
    <property type="entry name" value="C-type lectin-like"/>
    <property type="match status" value="1"/>
</dbReference>
<dbReference type="Gene3D" id="3.10.100.10">
    <property type="entry name" value="Mannose-Binding Protein A, subunit A"/>
    <property type="match status" value="1"/>
</dbReference>
<evidence type="ECO:0000259" key="1">
    <source>
        <dbReference type="PROSITE" id="PS50041"/>
    </source>
</evidence>
<dbReference type="Pfam" id="PF00059">
    <property type="entry name" value="Lectin_C"/>
    <property type="match status" value="1"/>
</dbReference>
<evidence type="ECO:0000313" key="3">
    <source>
        <dbReference type="Proteomes" id="UP000261380"/>
    </source>
</evidence>
<proteinExistence type="predicted"/>
<reference evidence="2" key="2">
    <citation type="submission" date="2025-09" db="UniProtKB">
        <authorList>
            <consortium name="Ensembl"/>
        </authorList>
    </citation>
    <scope>IDENTIFICATION</scope>
</reference>
<accession>A0A3B5LQG7</accession>
<dbReference type="Ensembl" id="ENSXCOT00000011789.1">
    <property type="protein sequence ID" value="ENSXCOP00000011656.1"/>
    <property type="gene ID" value="ENSXCOG00000008803.1"/>
</dbReference>
<dbReference type="InterPro" id="IPR016187">
    <property type="entry name" value="CTDL_fold"/>
</dbReference>
<sequence>HYSSLNPSLLAVGHFSPSGTLPCIMQKVSVFLLTERFILSTCDQHQYHFVSGSFTWSEAQAYCRQKHTDLATIQSFTEVERVWIGLYSEMDWRWSDGFTGSGAEYRDWETSDDEPDFYYAYQFCVLIAKNGKYWDDSCSISYPFICYNGNEKQLLHSVLTKT</sequence>
<evidence type="ECO:0000313" key="2">
    <source>
        <dbReference type="Ensembl" id="ENSXCOP00000011656.1"/>
    </source>
</evidence>
<reference evidence="2" key="1">
    <citation type="submission" date="2025-08" db="UniProtKB">
        <authorList>
            <consortium name="Ensembl"/>
        </authorList>
    </citation>
    <scope>IDENTIFICATION</scope>
</reference>
<protein>
    <recommendedName>
        <fullName evidence="1">C-type lectin domain-containing protein</fullName>
    </recommendedName>
</protein>
<dbReference type="PROSITE" id="PS50041">
    <property type="entry name" value="C_TYPE_LECTIN_2"/>
    <property type="match status" value="1"/>
</dbReference>
<dbReference type="GeneTree" id="ENSGT01030000234978"/>
<dbReference type="InterPro" id="IPR016186">
    <property type="entry name" value="C-type_lectin-like/link_sf"/>
</dbReference>
<organism evidence="2 3">
    <name type="scientific">Xiphophorus couchianus</name>
    <name type="common">Monterrey platyfish</name>
    <dbReference type="NCBI Taxonomy" id="32473"/>
    <lineage>
        <taxon>Eukaryota</taxon>
        <taxon>Metazoa</taxon>
        <taxon>Chordata</taxon>
        <taxon>Craniata</taxon>
        <taxon>Vertebrata</taxon>
        <taxon>Euteleostomi</taxon>
        <taxon>Actinopterygii</taxon>
        <taxon>Neopterygii</taxon>
        <taxon>Teleostei</taxon>
        <taxon>Neoteleostei</taxon>
        <taxon>Acanthomorphata</taxon>
        <taxon>Ovalentaria</taxon>
        <taxon>Atherinomorphae</taxon>
        <taxon>Cyprinodontiformes</taxon>
        <taxon>Poeciliidae</taxon>
        <taxon>Poeciliinae</taxon>
        <taxon>Xiphophorus</taxon>
    </lineage>
</organism>
<name>A0A3B5LQG7_9TELE</name>